<keyword evidence="3" id="KW-1185">Reference proteome</keyword>
<gene>
    <name evidence="2" type="ORF">SAMN04488023_102143</name>
</gene>
<dbReference type="Proteomes" id="UP000199572">
    <property type="component" value="Unassembled WGS sequence"/>
</dbReference>
<dbReference type="AlphaFoldDB" id="A0A1H9JZ05"/>
<evidence type="ECO:0000259" key="1">
    <source>
        <dbReference type="Pfam" id="PF22292"/>
    </source>
</evidence>
<feature type="domain" description="DUF6965" evidence="1">
    <location>
        <begin position="1"/>
        <end position="67"/>
    </location>
</feature>
<reference evidence="2 3" key="1">
    <citation type="submission" date="2016-10" db="EMBL/GenBank/DDBJ databases">
        <authorList>
            <person name="de Groot N.N."/>
        </authorList>
    </citation>
    <scope>NUCLEOTIDE SEQUENCE [LARGE SCALE GENOMIC DNA]</scope>
    <source>
        <strain evidence="2 3">DSM 18610</strain>
    </source>
</reference>
<accession>A0A1H9JZ05</accession>
<dbReference type="EMBL" id="FOGG01000002">
    <property type="protein sequence ID" value="SEQ92034.1"/>
    <property type="molecule type" value="Genomic_DNA"/>
</dbReference>
<dbReference type="RefSeq" id="WP_090880781.1">
    <property type="nucleotide sequence ID" value="NZ_FOGG01000002.1"/>
</dbReference>
<protein>
    <recommendedName>
        <fullName evidence="1">DUF6965 domain-containing protein</fullName>
    </recommendedName>
</protein>
<proteinExistence type="predicted"/>
<dbReference type="InterPro" id="IPR054238">
    <property type="entry name" value="DUF6965"/>
</dbReference>
<dbReference type="OrthoDB" id="771180at2"/>
<evidence type="ECO:0000313" key="3">
    <source>
        <dbReference type="Proteomes" id="UP000199572"/>
    </source>
</evidence>
<organism evidence="2 3">
    <name type="scientific">Pedobacter rhizosphaerae</name>
    <dbReference type="NCBI Taxonomy" id="390241"/>
    <lineage>
        <taxon>Bacteria</taxon>
        <taxon>Pseudomonadati</taxon>
        <taxon>Bacteroidota</taxon>
        <taxon>Sphingobacteriia</taxon>
        <taxon>Sphingobacteriales</taxon>
        <taxon>Sphingobacteriaceae</taxon>
        <taxon>Pedobacter</taxon>
    </lineage>
</organism>
<evidence type="ECO:0000313" key="2">
    <source>
        <dbReference type="EMBL" id="SEQ92034.1"/>
    </source>
</evidence>
<sequence>MSISELEEWFANAAKPQMPVYLSPADKVNDYAQFLESHFEPLRANPTSKVNAPLLDRLMKMKLVIESNA</sequence>
<name>A0A1H9JZ05_9SPHI</name>
<dbReference type="Pfam" id="PF22292">
    <property type="entry name" value="DUF6965"/>
    <property type="match status" value="1"/>
</dbReference>